<proteinExistence type="predicted"/>
<protein>
    <recommendedName>
        <fullName evidence="3">RRM domain-containing protein</fullName>
    </recommendedName>
</protein>
<dbReference type="SUPFAM" id="SSF54928">
    <property type="entry name" value="RNA-binding domain, RBD"/>
    <property type="match status" value="1"/>
</dbReference>
<dbReference type="PANTHER" id="PTHR48167:SF2">
    <property type="entry name" value="EXPRESSED PROTEIN"/>
    <property type="match status" value="1"/>
</dbReference>
<dbReference type="GO" id="GO:0003676">
    <property type="term" value="F:nucleic acid binding"/>
    <property type="evidence" value="ECO:0007669"/>
    <property type="project" value="InterPro"/>
</dbReference>
<dbReference type="AlphaFoldDB" id="A0AA38WJT5"/>
<dbReference type="InterPro" id="IPR012677">
    <property type="entry name" value="Nucleotide-bd_a/b_plait_sf"/>
</dbReference>
<gene>
    <name evidence="1" type="ORF">OSB04_009559</name>
</gene>
<sequence>MKMSLLQNALRSSSSRLIQKLHPNQGLRSLLSTTPSLLRQLSTESASPASHSTSTKPLFETPSSGLVYGKLVGITKNTLKSDILSLLEECKLSADDLKVDYNPFYEPNGMMVQFASQSAYDAAVRVVGRKGRLYRLDRANRGNWDNVQRLQLYGGKSVLLQGIPPNATIEDIERFLAGCEYDSSNIRMVFRQGASGSMRMALVNFLTPTAAMSAMITKNRGFCHNNQISMHVLQ</sequence>
<name>A0AA38WJT5_9ASTR</name>
<dbReference type="Proteomes" id="UP001172457">
    <property type="component" value="Chromosome 3"/>
</dbReference>
<organism evidence="1 2">
    <name type="scientific">Centaurea solstitialis</name>
    <name type="common">yellow star-thistle</name>
    <dbReference type="NCBI Taxonomy" id="347529"/>
    <lineage>
        <taxon>Eukaryota</taxon>
        <taxon>Viridiplantae</taxon>
        <taxon>Streptophyta</taxon>
        <taxon>Embryophyta</taxon>
        <taxon>Tracheophyta</taxon>
        <taxon>Spermatophyta</taxon>
        <taxon>Magnoliopsida</taxon>
        <taxon>eudicotyledons</taxon>
        <taxon>Gunneridae</taxon>
        <taxon>Pentapetalae</taxon>
        <taxon>asterids</taxon>
        <taxon>campanulids</taxon>
        <taxon>Asterales</taxon>
        <taxon>Asteraceae</taxon>
        <taxon>Carduoideae</taxon>
        <taxon>Cardueae</taxon>
        <taxon>Centaureinae</taxon>
        <taxon>Centaurea</taxon>
    </lineage>
</organism>
<keyword evidence="2" id="KW-1185">Reference proteome</keyword>
<dbReference type="PANTHER" id="PTHR48167">
    <property type="entry name" value="EXPRESSED PROTEIN"/>
    <property type="match status" value="1"/>
</dbReference>
<evidence type="ECO:0000313" key="1">
    <source>
        <dbReference type="EMBL" id="KAJ9554945.1"/>
    </source>
</evidence>
<comment type="caution">
    <text evidence="1">The sequence shown here is derived from an EMBL/GenBank/DDBJ whole genome shotgun (WGS) entry which is preliminary data.</text>
</comment>
<evidence type="ECO:0000313" key="2">
    <source>
        <dbReference type="Proteomes" id="UP001172457"/>
    </source>
</evidence>
<accession>A0AA38WJT5</accession>
<evidence type="ECO:0008006" key="3">
    <source>
        <dbReference type="Google" id="ProtNLM"/>
    </source>
</evidence>
<dbReference type="Gene3D" id="3.30.70.330">
    <property type="match status" value="1"/>
</dbReference>
<dbReference type="InterPro" id="IPR035979">
    <property type="entry name" value="RBD_domain_sf"/>
</dbReference>
<reference evidence="1" key="1">
    <citation type="submission" date="2023-03" db="EMBL/GenBank/DDBJ databases">
        <title>Chromosome-scale reference genome and RAD-based genetic map of yellow starthistle (Centaurea solstitialis) reveal putative structural variation and QTLs associated with invader traits.</title>
        <authorList>
            <person name="Reatini B."/>
            <person name="Cang F.A."/>
            <person name="Jiang Q."/>
            <person name="Mckibben M.T.W."/>
            <person name="Barker M.S."/>
            <person name="Rieseberg L.H."/>
            <person name="Dlugosch K.M."/>
        </authorList>
    </citation>
    <scope>NUCLEOTIDE SEQUENCE</scope>
    <source>
        <strain evidence="1">CAN-66</strain>
        <tissue evidence="1">Leaf</tissue>
    </source>
</reference>
<dbReference type="CDD" id="cd12254">
    <property type="entry name" value="RRM_hnRNPH_ESRPs_RBM12_like"/>
    <property type="match status" value="1"/>
</dbReference>
<dbReference type="EMBL" id="JARYMX010000003">
    <property type="protein sequence ID" value="KAJ9554945.1"/>
    <property type="molecule type" value="Genomic_DNA"/>
</dbReference>